<dbReference type="EMBL" id="KK914256">
    <property type="protein sequence ID" value="KDP44268.1"/>
    <property type="molecule type" value="Genomic_DNA"/>
</dbReference>
<evidence type="ECO:0000256" key="9">
    <source>
        <dbReference type="ARBA" id="ARBA00023157"/>
    </source>
</evidence>
<keyword evidence="9 14" id="KW-1015">Disulfide bond</keyword>
<keyword evidence="12" id="KW-0624">Polysaccharide degradation</keyword>
<dbReference type="GO" id="GO:0008843">
    <property type="term" value="F:endochitinase activity"/>
    <property type="evidence" value="ECO:0007669"/>
    <property type="project" value="UniProtKB-EC"/>
</dbReference>
<comment type="similarity">
    <text evidence="2">Belongs to the glycosyl hydrolase 19 family. Chitinase class I subfamily.</text>
</comment>
<evidence type="ECO:0000256" key="7">
    <source>
        <dbReference type="ARBA" id="ARBA00022821"/>
    </source>
</evidence>
<dbReference type="PROSITE" id="PS00774">
    <property type="entry name" value="CHITINASE_19_2"/>
    <property type="match status" value="1"/>
</dbReference>
<dbReference type="InterPro" id="IPR016283">
    <property type="entry name" value="Glyco_hydro_19"/>
</dbReference>
<dbReference type="EC" id="3.2.1.14" evidence="3"/>
<feature type="domain" description="Glycoside hydrolase family 19 catalytic" evidence="16">
    <location>
        <begin position="52"/>
        <end position="74"/>
    </location>
</feature>
<evidence type="ECO:0000256" key="13">
    <source>
        <dbReference type="PIRSR" id="PIRSR001060-1"/>
    </source>
</evidence>
<feature type="disulfide bond" evidence="14">
    <location>
        <begin position="113"/>
        <end position="122"/>
    </location>
</feature>
<comment type="catalytic activity">
    <reaction evidence="1">
        <text>Random endo-hydrolysis of N-acetyl-beta-D-glucosaminide (1-&gt;4)-beta-linkages in chitin and chitodextrins.</text>
        <dbReference type="EC" id="3.2.1.14"/>
    </reaction>
</comment>
<keyword evidence="7" id="KW-0611">Plant defense</keyword>
<name>A0A067LAP4_JATCU</name>
<evidence type="ECO:0000259" key="17">
    <source>
        <dbReference type="PROSITE" id="PS00774"/>
    </source>
</evidence>
<evidence type="ECO:0000256" key="3">
    <source>
        <dbReference type="ARBA" id="ARBA00012729"/>
    </source>
</evidence>
<proteinExistence type="inferred from homology"/>
<protein>
    <recommendedName>
        <fullName evidence="3">chitinase</fullName>
        <ecNumber evidence="3">3.2.1.14</ecNumber>
    </recommendedName>
</protein>
<organism evidence="18 19">
    <name type="scientific">Jatropha curcas</name>
    <name type="common">Barbados nut</name>
    <dbReference type="NCBI Taxonomy" id="180498"/>
    <lineage>
        <taxon>Eukaryota</taxon>
        <taxon>Viridiplantae</taxon>
        <taxon>Streptophyta</taxon>
        <taxon>Embryophyta</taxon>
        <taxon>Tracheophyta</taxon>
        <taxon>Spermatophyta</taxon>
        <taxon>Magnoliopsida</taxon>
        <taxon>eudicotyledons</taxon>
        <taxon>Gunneridae</taxon>
        <taxon>Pentapetalae</taxon>
        <taxon>rosids</taxon>
        <taxon>fabids</taxon>
        <taxon>Malpighiales</taxon>
        <taxon>Euphorbiaceae</taxon>
        <taxon>Crotonoideae</taxon>
        <taxon>Jatropheae</taxon>
        <taxon>Jatropha</taxon>
    </lineage>
</organism>
<feature type="disulfide bond" evidence="14">
    <location>
        <begin position="200"/>
        <end position="232"/>
    </location>
</feature>
<dbReference type="GO" id="GO:0008061">
    <property type="term" value="F:chitin binding"/>
    <property type="evidence" value="ECO:0007669"/>
    <property type="project" value="UniProtKB-KW"/>
</dbReference>
<evidence type="ECO:0000313" key="18">
    <source>
        <dbReference type="EMBL" id="KDP44268.1"/>
    </source>
</evidence>
<evidence type="ECO:0000256" key="15">
    <source>
        <dbReference type="SAM" id="SignalP"/>
    </source>
</evidence>
<feature type="chain" id="PRO_5001643647" description="chitinase" evidence="15">
    <location>
        <begin position="30"/>
        <end position="232"/>
    </location>
</feature>
<keyword evidence="11" id="KW-0326">Glycosidase</keyword>
<keyword evidence="6" id="KW-0378">Hydrolase</keyword>
<evidence type="ECO:0000256" key="4">
    <source>
        <dbReference type="ARBA" id="ARBA00022669"/>
    </source>
</evidence>
<dbReference type="Gene3D" id="3.30.20.10">
    <property type="entry name" value="Endochitinase, domain 2"/>
    <property type="match status" value="1"/>
</dbReference>
<evidence type="ECO:0000256" key="6">
    <source>
        <dbReference type="ARBA" id="ARBA00022801"/>
    </source>
</evidence>
<evidence type="ECO:0000256" key="14">
    <source>
        <dbReference type="PIRSR" id="PIRSR001060-2"/>
    </source>
</evidence>
<evidence type="ECO:0000256" key="11">
    <source>
        <dbReference type="ARBA" id="ARBA00023295"/>
    </source>
</evidence>
<evidence type="ECO:0000256" key="12">
    <source>
        <dbReference type="ARBA" id="ARBA00023326"/>
    </source>
</evidence>
<gene>
    <name evidence="18" type="ORF">JCGZ_05735</name>
</gene>
<dbReference type="GO" id="GO:0006952">
    <property type="term" value="P:defense response"/>
    <property type="evidence" value="ECO:0007669"/>
    <property type="project" value="UniProtKB-KW"/>
</dbReference>
<evidence type="ECO:0000256" key="10">
    <source>
        <dbReference type="ARBA" id="ARBA00023277"/>
    </source>
</evidence>
<dbReference type="PANTHER" id="PTHR22595">
    <property type="entry name" value="CHITINASE-RELATED"/>
    <property type="match status" value="1"/>
</dbReference>
<dbReference type="InterPro" id="IPR000726">
    <property type="entry name" value="Glyco_hydro_19_cat"/>
</dbReference>
<dbReference type="PIRSF" id="PIRSF001060">
    <property type="entry name" value="Endochitinase"/>
    <property type="match status" value="1"/>
</dbReference>
<dbReference type="SUPFAM" id="SSF53955">
    <property type="entry name" value="Lysozyme-like"/>
    <property type="match status" value="1"/>
</dbReference>
<dbReference type="GO" id="GO:0000272">
    <property type="term" value="P:polysaccharide catabolic process"/>
    <property type="evidence" value="ECO:0007669"/>
    <property type="project" value="UniProtKB-KW"/>
</dbReference>
<dbReference type="FunFam" id="1.10.530.10:FF:000052">
    <property type="entry name" value="Endochitinase PR4"/>
    <property type="match status" value="1"/>
</dbReference>
<dbReference type="InterPro" id="IPR023346">
    <property type="entry name" value="Lysozyme-like_dom_sf"/>
</dbReference>
<dbReference type="FunFam" id="3.30.20.10:FF:000001">
    <property type="entry name" value="Endochitinase (Chitinase)"/>
    <property type="match status" value="1"/>
</dbReference>
<feature type="active site" description="Proton donor" evidence="13">
    <location>
        <position position="95"/>
    </location>
</feature>
<accession>A0A067LAP4</accession>
<keyword evidence="19" id="KW-1185">Reference proteome</keyword>
<dbReference type="CDD" id="cd00325">
    <property type="entry name" value="chitinase_GH19"/>
    <property type="match status" value="1"/>
</dbReference>
<dbReference type="AlphaFoldDB" id="A0A067LAP4"/>
<evidence type="ECO:0000256" key="2">
    <source>
        <dbReference type="ARBA" id="ARBA00009373"/>
    </source>
</evidence>
<dbReference type="GO" id="GO:0016998">
    <property type="term" value="P:cell wall macromolecule catabolic process"/>
    <property type="evidence" value="ECO:0007669"/>
    <property type="project" value="InterPro"/>
</dbReference>
<sequence length="232" mass="25195">MAVLGKTVLAISLSIVIIATMEKNVSVFAQNVGDIVTADFFNAIINQAGADCPGKNFYTRDAFLNALNSFPDFGKLGGDDSKREIAAFFAHVTHETGHFCYIEKVNGASQNYCDESYTQYPCAPGKKYFSRGPIQLTWNYNYGGAGQSLNIDLLNSPETVANDAVVSFETALWFWMTNVRPVVTQGFGATIRAMNGAIECNSGNPQVVQARIGYYTDYCNKIGVAPGDNLSC</sequence>
<keyword evidence="8" id="KW-0146">Chitin degradation</keyword>
<feature type="signal peptide" evidence="15">
    <location>
        <begin position="1"/>
        <end position="29"/>
    </location>
</feature>
<dbReference type="GO" id="GO:0006032">
    <property type="term" value="P:chitin catabolic process"/>
    <property type="evidence" value="ECO:0007669"/>
    <property type="project" value="UniProtKB-KW"/>
</dbReference>
<keyword evidence="5 15" id="KW-0732">Signal</keyword>
<dbReference type="PROSITE" id="PS00773">
    <property type="entry name" value="CHITINASE_19_1"/>
    <property type="match status" value="1"/>
</dbReference>
<evidence type="ECO:0000313" key="19">
    <source>
        <dbReference type="Proteomes" id="UP000027138"/>
    </source>
</evidence>
<dbReference type="Proteomes" id="UP000027138">
    <property type="component" value="Unassembled WGS sequence"/>
</dbReference>
<dbReference type="OrthoDB" id="843884at2759"/>
<dbReference type="Gene3D" id="1.10.530.10">
    <property type="match status" value="1"/>
</dbReference>
<dbReference type="PANTHER" id="PTHR22595:SF197">
    <property type="entry name" value="CHITINASE FAMILY PROTEIN"/>
    <property type="match status" value="1"/>
</dbReference>
<reference evidence="18 19" key="1">
    <citation type="journal article" date="2014" name="PLoS ONE">
        <title>Global Analysis of Gene Expression Profiles in Physic Nut (Jatropha curcas L.) Seedlings Exposed to Salt Stress.</title>
        <authorList>
            <person name="Zhang L."/>
            <person name="Zhang C."/>
            <person name="Wu P."/>
            <person name="Chen Y."/>
            <person name="Li M."/>
            <person name="Jiang H."/>
            <person name="Wu G."/>
        </authorList>
    </citation>
    <scope>NUCLEOTIDE SEQUENCE [LARGE SCALE GENOMIC DNA]</scope>
    <source>
        <strain evidence="19">cv. GZQX0401</strain>
        <tissue evidence="18">Young leaves</tissue>
    </source>
</reference>
<keyword evidence="10" id="KW-0119">Carbohydrate metabolism</keyword>
<dbReference type="Pfam" id="PF00182">
    <property type="entry name" value="Glyco_hydro_19"/>
    <property type="match status" value="2"/>
</dbReference>
<evidence type="ECO:0000256" key="5">
    <source>
        <dbReference type="ARBA" id="ARBA00022729"/>
    </source>
</evidence>
<feature type="disulfide bond" evidence="14">
    <location>
        <begin position="52"/>
        <end position="100"/>
    </location>
</feature>
<evidence type="ECO:0000256" key="8">
    <source>
        <dbReference type="ARBA" id="ARBA00023024"/>
    </source>
</evidence>
<evidence type="ECO:0000259" key="16">
    <source>
        <dbReference type="PROSITE" id="PS00773"/>
    </source>
</evidence>
<evidence type="ECO:0000256" key="1">
    <source>
        <dbReference type="ARBA" id="ARBA00000822"/>
    </source>
</evidence>
<feature type="domain" description="Glycoside hydrolase family 19 catalytic" evidence="17">
    <location>
        <begin position="166"/>
        <end position="176"/>
    </location>
</feature>
<keyword evidence="4" id="KW-0147">Chitin-binding</keyword>